<feature type="coiled-coil region" evidence="1">
    <location>
        <begin position="576"/>
        <end position="617"/>
    </location>
</feature>
<proteinExistence type="predicted"/>
<gene>
    <name evidence="3" type="ORF">TVAG_393240</name>
</gene>
<accession>A2DYC0</accession>
<keyword evidence="1" id="KW-0175">Coiled coil</keyword>
<dbReference type="AlphaFoldDB" id="A2DYC0"/>
<evidence type="ECO:0000256" key="1">
    <source>
        <dbReference type="SAM" id="Coils"/>
    </source>
</evidence>
<dbReference type="Gene3D" id="3.80.10.10">
    <property type="entry name" value="Ribonuclease Inhibitor"/>
    <property type="match status" value="2"/>
</dbReference>
<reference evidence="3" key="1">
    <citation type="submission" date="2006-10" db="EMBL/GenBank/DDBJ databases">
        <authorList>
            <person name="Amadeo P."/>
            <person name="Zhao Q."/>
            <person name="Wortman J."/>
            <person name="Fraser-Liggett C."/>
            <person name="Carlton J."/>
        </authorList>
    </citation>
    <scope>NUCLEOTIDE SEQUENCE</scope>
    <source>
        <strain evidence="3">G3</strain>
    </source>
</reference>
<dbReference type="VEuPathDB" id="TrichDB:TVAGG3_0281780"/>
<evidence type="ECO:0000313" key="4">
    <source>
        <dbReference type="Proteomes" id="UP000001542"/>
    </source>
</evidence>
<dbReference type="SMART" id="SM00368">
    <property type="entry name" value="LRR_RI"/>
    <property type="match status" value="6"/>
</dbReference>
<dbReference type="SMR" id="A2DYC0"/>
<evidence type="ECO:0000256" key="2">
    <source>
        <dbReference type="SAM" id="MobiDB-lite"/>
    </source>
</evidence>
<dbReference type="KEGG" id="tva:4772589"/>
<sequence length="673" mass="75217">MLGSQQTFESVLDDFYEMKISDDQQEAILDDDYSKFIDQIQKGLKENVLNIESMHIGVHALTGVQRLMRFLPNITALNLYDNLIRDSGLTPVLNILKLNTKIRYLNIGCNDLGNGCSLALSDIIRTTPLTSLQIGRRELIWQANKIGADGLFTIISTIIETNTLRSLGLAGIVEPKAKKGHNKITTSQLISDVIEKCSNLSTLDASYTYLSDEDQKMLEVSFSNNQNLRHLTLIGNTFSKGIGVANGISQIKTLKYLDISNCSLSQRSCEIFAQALADGWELINLNLSENPIGSDGIISLFQALIDNNTLTSLNLSHVGFDSSAVDSIYNFMQSGHVLDTLNLSRNFAGDELAYAFADTIGENQTIRKLNLSSCRITDDGAIAVANALVPNNCLRKLIIEDNFISTAGCYEMVAALQPNENITYLGVKSNQIDHFAFEAVATLCKRNKIAHHDKSLQPLRREYVRLSIETSKMSRVKDTLGVVRQITGQINEKIENLNYERENYEDKTHGELNEIHKSIDDYKTMIAEEQLGLEDAIVKKSELEKDHSEKMMSVQAEIDADTKKKGEAESKAIQVENGTKAMQEELTNQKDNLQKEIDVIKKLIEIAEETLKNKEKAVKWKIPQLPNDETLRKMALGEIPLTQQPTKSKKKLTKDNSASNSLKSARRLPKIRK</sequence>
<dbReference type="SUPFAM" id="SSF52047">
    <property type="entry name" value="RNI-like"/>
    <property type="match status" value="1"/>
</dbReference>
<dbReference type="InterPro" id="IPR001611">
    <property type="entry name" value="Leu-rich_rpt"/>
</dbReference>
<dbReference type="InterPro" id="IPR032675">
    <property type="entry name" value="LRR_dom_sf"/>
</dbReference>
<dbReference type="PANTHER" id="PTHR24114:SF2">
    <property type="entry name" value="F-BOX DOMAIN-CONTAINING PROTEIN-RELATED"/>
    <property type="match status" value="1"/>
</dbReference>
<organism evidence="3 4">
    <name type="scientific">Trichomonas vaginalis (strain ATCC PRA-98 / G3)</name>
    <dbReference type="NCBI Taxonomy" id="412133"/>
    <lineage>
        <taxon>Eukaryota</taxon>
        <taxon>Metamonada</taxon>
        <taxon>Parabasalia</taxon>
        <taxon>Trichomonadida</taxon>
        <taxon>Trichomonadidae</taxon>
        <taxon>Trichomonas</taxon>
    </lineage>
</organism>
<feature type="region of interest" description="Disordered" evidence="2">
    <location>
        <begin position="638"/>
        <end position="673"/>
    </location>
</feature>
<dbReference type="RefSeq" id="XP_001326820.1">
    <property type="nucleotide sequence ID" value="XM_001326785.1"/>
</dbReference>
<dbReference type="OMA" id="CKARNES"/>
<dbReference type="InParanoid" id="A2DYC0"/>
<dbReference type="Pfam" id="PF13516">
    <property type="entry name" value="LRR_6"/>
    <property type="match status" value="3"/>
</dbReference>
<dbReference type="Pfam" id="PF00560">
    <property type="entry name" value="LRR_1"/>
    <property type="match status" value="1"/>
</dbReference>
<dbReference type="InterPro" id="IPR052394">
    <property type="entry name" value="LRR-containing"/>
</dbReference>
<reference evidence="3" key="2">
    <citation type="journal article" date="2007" name="Science">
        <title>Draft genome sequence of the sexually transmitted pathogen Trichomonas vaginalis.</title>
        <authorList>
            <person name="Carlton J.M."/>
            <person name="Hirt R.P."/>
            <person name="Silva J.C."/>
            <person name="Delcher A.L."/>
            <person name="Schatz M."/>
            <person name="Zhao Q."/>
            <person name="Wortman J.R."/>
            <person name="Bidwell S.L."/>
            <person name="Alsmark U.C.M."/>
            <person name="Besteiro S."/>
            <person name="Sicheritz-Ponten T."/>
            <person name="Noel C.J."/>
            <person name="Dacks J.B."/>
            <person name="Foster P.G."/>
            <person name="Simillion C."/>
            <person name="Van de Peer Y."/>
            <person name="Miranda-Saavedra D."/>
            <person name="Barton G.J."/>
            <person name="Westrop G.D."/>
            <person name="Mueller S."/>
            <person name="Dessi D."/>
            <person name="Fiori P.L."/>
            <person name="Ren Q."/>
            <person name="Paulsen I."/>
            <person name="Zhang H."/>
            <person name="Bastida-Corcuera F.D."/>
            <person name="Simoes-Barbosa A."/>
            <person name="Brown M.T."/>
            <person name="Hayes R.D."/>
            <person name="Mukherjee M."/>
            <person name="Okumura C.Y."/>
            <person name="Schneider R."/>
            <person name="Smith A.J."/>
            <person name="Vanacova S."/>
            <person name="Villalvazo M."/>
            <person name="Haas B.J."/>
            <person name="Pertea M."/>
            <person name="Feldblyum T.V."/>
            <person name="Utterback T.R."/>
            <person name="Shu C.L."/>
            <person name="Osoegawa K."/>
            <person name="de Jong P.J."/>
            <person name="Hrdy I."/>
            <person name="Horvathova L."/>
            <person name="Zubacova Z."/>
            <person name="Dolezal P."/>
            <person name="Malik S.B."/>
            <person name="Logsdon J.M. Jr."/>
            <person name="Henze K."/>
            <person name="Gupta A."/>
            <person name="Wang C.C."/>
            <person name="Dunne R.L."/>
            <person name="Upcroft J.A."/>
            <person name="Upcroft P."/>
            <person name="White O."/>
            <person name="Salzberg S.L."/>
            <person name="Tang P."/>
            <person name="Chiu C.-H."/>
            <person name="Lee Y.-S."/>
            <person name="Embley T.M."/>
            <person name="Coombs G.H."/>
            <person name="Mottram J.C."/>
            <person name="Tachezy J."/>
            <person name="Fraser-Liggett C.M."/>
            <person name="Johnson P.J."/>
        </authorList>
    </citation>
    <scope>NUCLEOTIDE SEQUENCE [LARGE SCALE GENOMIC DNA]</scope>
    <source>
        <strain evidence="3">G3</strain>
    </source>
</reference>
<keyword evidence="4" id="KW-1185">Reference proteome</keyword>
<dbReference type="EMBL" id="DS113268">
    <property type="protein sequence ID" value="EAY14597.1"/>
    <property type="molecule type" value="Genomic_DNA"/>
</dbReference>
<protein>
    <submittedName>
        <fullName evidence="3">Leucine Rich Repeat family protein</fullName>
    </submittedName>
</protein>
<feature type="compositionally biased region" description="Basic residues" evidence="2">
    <location>
        <begin position="664"/>
        <end position="673"/>
    </location>
</feature>
<dbReference type="OrthoDB" id="120976at2759"/>
<dbReference type="eggNOG" id="KOG4308">
    <property type="taxonomic scope" value="Eukaryota"/>
</dbReference>
<name>A2DYC0_TRIV3</name>
<dbReference type="STRING" id="5722.A2DYC0"/>
<dbReference type="VEuPathDB" id="TrichDB:TVAG_393240"/>
<dbReference type="PANTHER" id="PTHR24114">
    <property type="entry name" value="LEUCINE RICH REPEAT FAMILY PROTEIN"/>
    <property type="match status" value="1"/>
</dbReference>
<evidence type="ECO:0000313" key="3">
    <source>
        <dbReference type="EMBL" id="EAY14597.1"/>
    </source>
</evidence>
<dbReference type="Proteomes" id="UP000001542">
    <property type="component" value="Unassembled WGS sequence"/>
</dbReference>